<reference evidence="2" key="1">
    <citation type="submission" date="2012-11" db="EMBL/GenBank/DDBJ databases">
        <authorList>
            <person name="Lucero-Rivera Y.E."/>
            <person name="Tovar-Ramirez D."/>
        </authorList>
    </citation>
    <scope>NUCLEOTIDE SEQUENCE [LARGE SCALE GENOMIC DNA]</scope>
    <source>
        <strain evidence="2">Araruama</strain>
    </source>
</reference>
<proteinExistence type="predicted"/>
<dbReference type="Proteomes" id="UP000189670">
    <property type="component" value="Unassembled WGS sequence"/>
</dbReference>
<gene>
    <name evidence="1" type="ORF">OMM_08972</name>
</gene>
<accession>A0A1V1P5R1</accession>
<protein>
    <submittedName>
        <fullName evidence="1">Uncharacterized protein</fullName>
    </submittedName>
</protein>
<dbReference type="AlphaFoldDB" id="A0A1V1P5R1"/>
<comment type="caution">
    <text evidence="1">The sequence shown here is derived from an EMBL/GenBank/DDBJ whole genome shotgun (WGS) entry which is preliminary data.</text>
</comment>
<evidence type="ECO:0000313" key="2">
    <source>
        <dbReference type="Proteomes" id="UP000189670"/>
    </source>
</evidence>
<dbReference type="EMBL" id="ATBP01000465">
    <property type="protein sequence ID" value="ETR70207.1"/>
    <property type="molecule type" value="Genomic_DNA"/>
</dbReference>
<organism evidence="1 2">
    <name type="scientific">Candidatus Magnetoglobus multicellularis str. Araruama</name>
    <dbReference type="NCBI Taxonomy" id="890399"/>
    <lineage>
        <taxon>Bacteria</taxon>
        <taxon>Pseudomonadati</taxon>
        <taxon>Thermodesulfobacteriota</taxon>
        <taxon>Desulfobacteria</taxon>
        <taxon>Desulfobacterales</taxon>
        <taxon>Desulfobacteraceae</taxon>
        <taxon>Candidatus Magnetoglobus</taxon>
    </lineage>
</organism>
<sequence>MHKDTLPDWERIISAAAHLQRIIPDAVLVGGTASALYAGHRLSVDADHIIKDLRSRFDAVLIDLESVSGWTTARTNRPVLILGSLDGIETGIRQLIRKEPLETRQIESHGELITLPTLPEMLRIKAVLILKRNATRDYLDFAALSDQMGDEGIVKSLKSFERLYPQPNGESTLQQLQIQLATPLPYDLESMDLSEYKNISSRWQNWDNVKEKCVYCAVQIFDKIIAA</sequence>
<evidence type="ECO:0000313" key="1">
    <source>
        <dbReference type="EMBL" id="ETR70207.1"/>
    </source>
</evidence>
<name>A0A1V1P5R1_9BACT</name>